<feature type="domain" description="Glycine zipper" evidence="2">
    <location>
        <begin position="25"/>
        <end position="68"/>
    </location>
</feature>
<reference evidence="4" key="1">
    <citation type="submission" date="2017-06" db="EMBL/GenBank/DDBJ databases">
        <authorList>
            <person name="Varghese N."/>
            <person name="Submissions S."/>
        </authorList>
    </citation>
    <scope>NUCLEOTIDE SEQUENCE [LARGE SCALE GENOMIC DNA]</scope>
    <source>
        <strain evidence="4">DSM 28041</strain>
    </source>
</reference>
<evidence type="ECO:0000313" key="3">
    <source>
        <dbReference type="EMBL" id="SNR63918.1"/>
    </source>
</evidence>
<sequence length="79" mass="7777">MRTLRFAFVAAACFFFTDCSTSKGTGAAIGGAGGAVLGGAVGGTGGAILGGTAGAVGGAVIGNQRDKKKAEREERRRNQ</sequence>
<gene>
    <name evidence="3" type="ORF">SAMN06269173_104493</name>
</gene>
<feature type="transmembrane region" description="Helical" evidence="1">
    <location>
        <begin position="44"/>
        <end position="62"/>
    </location>
</feature>
<dbReference type="EMBL" id="FZNS01000004">
    <property type="protein sequence ID" value="SNR63918.1"/>
    <property type="molecule type" value="Genomic_DNA"/>
</dbReference>
<dbReference type="InterPro" id="IPR039567">
    <property type="entry name" value="Gly-zipper"/>
</dbReference>
<proteinExistence type="predicted"/>
<accession>A0A238XZC4</accession>
<evidence type="ECO:0000313" key="4">
    <source>
        <dbReference type="Proteomes" id="UP000198310"/>
    </source>
</evidence>
<name>A0A238XZC4_9BACT</name>
<keyword evidence="1" id="KW-1133">Transmembrane helix</keyword>
<dbReference type="AlphaFoldDB" id="A0A238XZC4"/>
<keyword evidence="1" id="KW-0812">Transmembrane</keyword>
<keyword evidence="1" id="KW-0472">Membrane</keyword>
<dbReference type="Proteomes" id="UP000198310">
    <property type="component" value="Unassembled WGS sequence"/>
</dbReference>
<evidence type="ECO:0000259" key="2">
    <source>
        <dbReference type="Pfam" id="PF13488"/>
    </source>
</evidence>
<organism evidence="3 4">
    <name type="scientific">Hymenobacter mucosus</name>
    <dbReference type="NCBI Taxonomy" id="1411120"/>
    <lineage>
        <taxon>Bacteria</taxon>
        <taxon>Pseudomonadati</taxon>
        <taxon>Bacteroidota</taxon>
        <taxon>Cytophagia</taxon>
        <taxon>Cytophagales</taxon>
        <taxon>Hymenobacteraceae</taxon>
        <taxon>Hymenobacter</taxon>
    </lineage>
</organism>
<keyword evidence="4" id="KW-1185">Reference proteome</keyword>
<dbReference type="RefSeq" id="WP_045687359.1">
    <property type="nucleotide sequence ID" value="NZ_FZNS01000004.1"/>
</dbReference>
<dbReference type="Pfam" id="PF13488">
    <property type="entry name" value="Gly-zipper_Omp"/>
    <property type="match status" value="1"/>
</dbReference>
<protein>
    <submittedName>
        <fullName evidence="3">Glycine zipper 2TM domain-containing protein</fullName>
    </submittedName>
</protein>
<evidence type="ECO:0000256" key="1">
    <source>
        <dbReference type="SAM" id="Phobius"/>
    </source>
</evidence>